<keyword evidence="3 6" id="KW-0812">Transmembrane</keyword>
<evidence type="ECO:0000256" key="1">
    <source>
        <dbReference type="ARBA" id="ARBA00004651"/>
    </source>
</evidence>
<feature type="transmembrane region" description="Helical" evidence="6">
    <location>
        <begin position="368"/>
        <end position="387"/>
    </location>
</feature>
<feature type="domain" description="Major facilitator superfamily (MFS) profile" evidence="7">
    <location>
        <begin position="13"/>
        <end position="391"/>
    </location>
</feature>
<dbReference type="PANTHER" id="PTHR23531">
    <property type="entry name" value="QUINOLENE RESISTANCE PROTEIN NORA"/>
    <property type="match status" value="1"/>
</dbReference>
<evidence type="ECO:0000256" key="6">
    <source>
        <dbReference type="SAM" id="Phobius"/>
    </source>
</evidence>
<feature type="transmembrane region" description="Helical" evidence="6">
    <location>
        <begin position="49"/>
        <end position="67"/>
    </location>
</feature>
<evidence type="ECO:0000256" key="5">
    <source>
        <dbReference type="ARBA" id="ARBA00023136"/>
    </source>
</evidence>
<organism evidence="8 9">
    <name type="scientific">Niallia alba</name>
    <dbReference type="NCBI Taxonomy" id="2729105"/>
    <lineage>
        <taxon>Bacteria</taxon>
        <taxon>Bacillati</taxon>
        <taxon>Bacillota</taxon>
        <taxon>Bacilli</taxon>
        <taxon>Bacillales</taxon>
        <taxon>Bacillaceae</taxon>
        <taxon>Niallia</taxon>
    </lineage>
</organism>
<proteinExistence type="predicted"/>
<evidence type="ECO:0000313" key="8">
    <source>
        <dbReference type="EMBL" id="NMO79890.1"/>
    </source>
</evidence>
<feature type="transmembrane region" description="Helical" evidence="6">
    <location>
        <begin position="79"/>
        <end position="96"/>
    </location>
</feature>
<dbReference type="PROSITE" id="PS50850">
    <property type="entry name" value="MFS"/>
    <property type="match status" value="1"/>
</dbReference>
<feature type="transmembrane region" description="Helical" evidence="6">
    <location>
        <begin position="278"/>
        <end position="295"/>
    </location>
</feature>
<sequence>METPKDKLWTKEFIVISSVNFFLTLIFYLLMVTIAVFAVDEFHATTSQAGLVTGIFIIGTLIGRLFIGQAIDRIGRKKTLMIGLLCFTITTGLYFVDLGINFLLFNRFLHGITLGIASTAAGTIVADIIPSSRKGEGIGYFSMSTTLATAIGPFIGLFMSQHTTFQIIFSFCFLLGIISLFIGILVTVPELTKATVENTAESKGLKLSSFLEPKALPIAFIILLVSLCYSSVLSFINFYAKEINLVDATSFFFIVYAAAIMVSRPFTGRLMDSKGANYVMYPAIILLSAGLLLLSQSESSFTLLLSGVFIGFGFGNMQSCAQAVAVKVTAPHRIGLATSTYYIFLDAGLGFGPYVLGFLIPLTGYPHLYMILSALALVVIVLYYLLYGRLERKTKVFASSSM</sequence>
<comment type="caution">
    <text evidence="8">The sequence shown here is derived from an EMBL/GenBank/DDBJ whole genome shotgun (WGS) entry which is preliminary data.</text>
</comment>
<evidence type="ECO:0000256" key="3">
    <source>
        <dbReference type="ARBA" id="ARBA00022692"/>
    </source>
</evidence>
<protein>
    <submittedName>
        <fullName evidence="8">MFS transporter</fullName>
    </submittedName>
</protein>
<feature type="transmembrane region" description="Helical" evidence="6">
    <location>
        <begin position="12"/>
        <end position="37"/>
    </location>
</feature>
<evidence type="ECO:0000256" key="4">
    <source>
        <dbReference type="ARBA" id="ARBA00022989"/>
    </source>
</evidence>
<feature type="transmembrane region" description="Helical" evidence="6">
    <location>
        <begin position="301"/>
        <end position="321"/>
    </location>
</feature>
<dbReference type="GO" id="GO:0005886">
    <property type="term" value="C:plasma membrane"/>
    <property type="evidence" value="ECO:0007669"/>
    <property type="project" value="UniProtKB-SubCell"/>
</dbReference>
<dbReference type="InterPro" id="IPR020846">
    <property type="entry name" value="MFS_dom"/>
</dbReference>
<dbReference type="AlphaFoldDB" id="A0A7Y0KE06"/>
<dbReference type="InterPro" id="IPR005829">
    <property type="entry name" value="Sugar_transporter_CS"/>
</dbReference>
<feature type="transmembrane region" description="Helical" evidence="6">
    <location>
        <begin position="248"/>
        <end position="266"/>
    </location>
</feature>
<evidence type="ECO:0000259" key="7">
    <source>
        <dbReference type="PROSITE" id="PS50850"/>
    </source>
</evidence>
<keyword evidence="4 6" id="KW-1133">Transmembrane helix</keyword>
<dbReference type="Proteomes" id="UP000588491">
    <property type="component" value="Unassembled WGS sequence"/>
</dbReference>
<dbReference type="Pfam" id="PF07690">
    <property type="entry name" value="MFS_1"/>
    <property type="match status" value="1"/>
</dbReference>
<keyword evidence="2" id="KW-0813">Transport</keyword>
<dbReference type="PANTHER" id="PTHR23531:SF1">
    <property type="entry name" value="QUINOLENE RESISTANCE PROTEIN NORA"/>
    <property type="match status" value="1"/>
</dbReference>
<accession>A0A7Y0KE06</accession>
<comment type="subcellular location">
    <subcellularLocation>
        <location evidence="1">Cell membrane</location>
        <topology evidence="1">Multi-pass membrane protein</topology>
    </subcellularLocation>
</comment>
<feature type="transmembrane region" description="Helical" evidence="6">
    <location>
        <begin position="165"/>
        <end position="188"/>
    </location>
</feature>
<dbReference type="RefSeq" id="WP_169189456.1">
    <property type="nucleotide sequence ID" value="NZ_JABBPK010000001.1"/>
</dbReference>
<dbReference type="EMBL" id="JABBPK010000001">
    <property type="protein sequence ID" value="NMO79890.1"/>
    <property type="molecule type" value="Genomic_DNA"/>
</dbReference>
<reference evidence="8 9" key="1">
    <citation type="submission" date="2020-04" db="EMBL/GenBank/DDBJ databases">
        <title>Bacillus sp. UniB3 isolated from commercial digestive syrup.</title>
        <authorList>
            <person name="Thorat V."/>
            <person name="Kirdat K."/>
            <person name="Tiwarekar B."/>
            <person name="Yadav A."/>
        </authorList>
    </citation>
    <scope>NUCLEOTIDE SEQUENCE [LARGE SCALE GENOMIC DNA]</scope>
    <source>
        <strain evidence="8 9">UniB3</strain>
    </source>
</reference>
<name>A0A7Y0KE06_9BACI</name>
<gene>
    <name evidence="8" type="ORF">HHU08_23490</name>
</gene>
<feature type="transmembrane region" description="Helical" evidence="6">
    <location>
        <begin position="341"/>
        <end position="362"/>
    </location>
</feature>
<keyword evidence="5 6" id="KW-0472">Membrane</keyword>
<feature type="transmembrane region" description="Helical" evidence="6">
    <location>
        <begin position="108"/>
        <end position="126"/>
    </location>
</feature>
<dbReference type="InterPro" id="IPR011701">
    <property type="entry name" value="MFS"/>
</dbReference>
<dbReference type="PROSITE" id="PS00216">
    <property type="entry name" value="SUGAR_TRANSPORT_1"/>
    <property type="match status" value="1"/>
</dbReference>
<dbReference type="InterPro" id="IPR052714">
    <property type="entry name" value="MFS_Exporter"/>
</dbReference>
<feature type="transmembrane region" description="Helical" evidence="6">
    <location>
        <begin position="215"/>
        <end position="236"/>
    </location>
</feature>
<dbReference type="SUPFAM" id="SSF103473">
    <property type="entry name" value="MFS general substrate transporter"/>
    <property type="match status" value="1"/>
</dbReference>
<evidence type="ECO:0000256" key="2">
    <source>
        <dbReference type="ARBA" id="ARBA00022448"/>
    </source>
</evidence>
<feature type="transmembrane region" description="Helical" evidence="6">
    <location>
        <begin position="138"/>
        <end position="159"/>
    </location>
</feature>
<dbReference type="CDD" id="cd17489">
    <property type="entry name" value="MFS_YfcJ_like"/>
    <property type="match status" value="1"/>
</dbReference>
<evidence type="ECO:0000313" key="9">
    <source>
        <dbReference type="Proteomes" id="UP000588491"/>
    </source>
</evidence>
<dbReference type="Gene3D" id="1.20.1250.20">
    <property type="entry name" value="MFS general substrate transporter like domains"/>
    <property type="match status" value="1"/>
</dbReference>
<keyword evidence="9" id="KW-1185">Reference proteome</keyword>
<dbReference type="GO" id="GO:0022857">
    <property type="term" value="F:transmembrane transporter activity"/>
    <property type="evidence" value="ECO:0007669"/>
    <property type="project" value="InterPro"/>
</dbReference>
<dbReference type="InterPro" id="IPR036259">
    <property type="entry name" value="MFS_trans_sf"/>
</dbReference>